<dbReference type="Proteomes" id="UP000814140">
    <property type="component" value="Unassembled WGS sequence"/>
</dbReference>
<keyword evidence="2" id="KW-1185">Reference proteome</keyword>
<reference evidence="1" key="2">
    <citation type="journal article" date="2022" name="New Phytol.">
        <title>Evolutionary transition to the ectomycorrhizal habit in the genomes of a hyperdiverse lineage of mushroom-forming fungi.</title>
        <authorList>
            <person name="Looney B."/>
            <person name="Miyauchi S."/>
            <person name="Morin E."/>
            <person name="Drula E."/>
            <person name="Courty P.E."/>
            <person name="Kohler A."/>
            <person name="Kuo A."/>
            <person name="LaButti K."/>
            <person name="Pangilinan J."/>
            <person name="Lipzen A."/>
            <person name="Riley R."/>
            <person name="Andreopoulos W."/>
            <person name="He G."/>
            <person name="Johnson J."/>
            <person name="Nolan M."/>
            <person name="Tritt A."/>
            <person name="Barry K.W."/>
            <person name="Grigoriev I.V."/>
            <person name="Nagy L.G."/>
            <person name="Hibbett D."/>
            <person name="Henrissat B."/>
            <person name="Matheny P.B."/>
            <person name="Labbe J."/>
            <person name="Martin F.M."/>
        </authorList>
    </citation>
    <scope>NUCLEOTIDE SEQUENCE</scope>
    <source>
        <strain evidence="1">HHB10654</strain>
    </source>
</reference>
<name>A0ACB8T332_9AGAM</name>
<reference evidence="1" key="1">
    <citation type="submission" date="2021-03" db="EMBL/GenBank/DDBJ databases">
        <authorList>
            <consortium name="DOE Joint Genome Institute"/>
            <person name="Ahrendt S."/>
            <person name="Looney B.P."/>
            <person name="Miyauchi S."/>
            <person name="Morin E."/>
            <person name="Drula E."/>
            <person name="Courty P.E."/>
            <person name="Chicoki N."/>
            <person name="Fauchery L."/>
            <person name="Kohler A."/>
            <person name="Kuo A."/>
            <person name="Labutti K."/>
            <person name="Pangilinan J."/>
            <person name="Lipzen A."/>
            <person name="Riley R."/>
            <person name="Andreopoulos W."/>
            <person name="He G."/>
            <person name="Johnson J."/>
            <person name="Barry K.W."/>
            <person name="Grigoriev I.V."/>
            <person name="Nagy L."/>
            <person name="Hibbett D."/>
            <person name="Henrissat B."/>
            <person name="Matheny P.B."/>
            <person name="Labbe J."/>
            <person name="Martin F."/>
        </authorList>
    </citation>
    <scope>NUCLEOTIDE SEQUENCE</scope>
    <source>
        <strain evidence="1">HHB10654</strain>
    </source>
</reference>
<organism evidence="1 2">
    <name type="scientific">Artomyces pyxidatus</name>
    <dbReference type="NCBI Taxonomy" id="48021"/>
    <lineage>
        <taxon>Eukaryota</taxon>
        <taxon>Fungi</taxon>
        <taxon>Dikarya</taxon>
        <taxon>Basidiomycota</taxon>
        <taxon>Agaricomycotina</taxon>
        <taxon>Agaricomycetes</taxon>
        <taxon>Russulales</taxon>
        <taxon>Auriscalpiaceae</taxon>
        <taxon>Artomyces</taxon>
    </lineage>
</organism>
<comment type="caution">
    <text evidence="1">The sequence shown here is derived from an EMBL/GenBank/DDBJ whole genome shotgun (WGS) entry which is preliminary data.</text>
</comment>
<protein>
    <submittedName>
        <fullName evidence="1">Uncharacterized protein</fullName>
    </submittedName>
</protein>
<dbReference type="EMBL" id="MU277207">
    <property type="protein sequence ID" value="KAI0062406.1"/>
    <property type="molecule type" value="Genomic_DNA"/>
</dbReference>
<gene>
    <name evidence="1" type="ORF">BV25DRAFT_1838268</name>
</gene>
<proteinExistence type="predicted"/>
<evidence type="ECO:0000313" key="1">
    <source>
        <dbReference type="EMBL" id="KAI0062406.1"/>
    </source>
</evidence>
<accession>A0ACB8T332</accession>
<sequence length="401" mass="44848">MSRFTRHYHQSISSESSMSIIFRCSLYLSVQYLPHSLTPELHPSRPSGMMSLVPQAVGRATSTATQSHSSISTRLPRQYPLAVMNRGRTPSAASGRPNVEELDILRCATTRLLQCEAGGVYSCDVTRRFMGVEGGPASTPDISPYEHGLRRAVIKQVWNWRDANKRTGIAAHDEWIPILYNYHIVTSPIHSNQDTSEIDLVSSCPCGQHRGHAPDAKFQADLLMSLLTLMFHEIHKPHWVRATYVKPGAMTIPPAFFDFQTLPPDTIDSRVQVSSAHNFVPSLLLQDASVAEYIIGRTDFVTKPPRALWNKVLHMDMSIPFFPPEEDPRRLCAHCGKPGVFLPSCSTRSAAQLQVCSILRFEMTLIYDHCSEKLGWRAHKAACVSALFQQPRVEPSDSDVD</sequence>
<evidence type="ECO:0000313" key="2">
    <source>
        <dbReference type="Proteomes" id="UP000814140"/>
    </source>
</evidence>